<dbReference type="KEGG" id="fpu:FPSE_02203"/>
<dbReference type="EMBL" id="AFNW01000056">
    <property type="protein sequence ID" value="EKJ77705.1"/>
    <property type="molecule type" value="Genomic_DNA"/>
</dbReference>
<evidence type="ECO:0000256" key="1">
    <source>
        <dbReference type="SAM" id="MobiDB-lite"/>
    </source>
</evidence>
<name>K3W2I4_FUSPC</name>
<sequence>MPFFPYIDCHGICPACSGGFSTIDTFLCYKKCTGRQFSNLKAAVRRRVNYKFQRAMGESPVIEERQYSPEPELPSKKPTQAHHLSPQVYAEPSRDSLINLSRSLTITSNAVHPADGGLIDDFQGDLFNTLEHDNLLI</sequence>
<reference evidence="2 3" key="1">
    <citation type="journal article" date="2012" name="PLoS Pathog.">
        <title>Comparative pathogenomics reveals horizontally acquired novel virulence genes in fungi infecting cereal hosts.</title>
        <authorList>
            <person name="Gardiner D.M."/>
            <person name="McDonald M.C."/>
            <person name="Covarelli L."/>
            <person name="Solomon P.S."/>
            <person name="Rusu A.G."/>
            <person name="Marshall M."/>
            <person name="Kazan K."/>
            <person name="Chakraborty S."/>
            <person name="McDonald B.A."/>
            <person name="Manners J.M."/>
        </authorList>
    </citation>
    <scope>NUCLEOTIDE SEQUENCE [LARGE SCALE GENOMIC DNA]</scope>
    <source>
        <strain evidence="2 3">CS3096</strain>
    </source>
</reference>
<evidence type="ECO:0000313" key="3">
    <source>
        <dbReference type="Proteomes" id="UP000007978"/>
    </source>
</evidence>
<feature type="region of interest" description="Disordered" evidence="1">
    <location>
        <begin position="61"/>
        <end position="89"/>
    </location>
</feature>
<organism evidence="2 3">
    <name type="scientific">Fusarium pseudograminearum (strain CS3096)</name>
    <name type="common">Wheat and barley crown-rot fungus</name>
    <dbReference type="NCBI Taxonomy" id="1028729"/>
    <lineage>
        <taxon>Eukaryota</taxon>
        <taxon>Fungi</taxon>
        <taxon>Dikarya</taxon>
        <taxon>Ascomycota</taxon>
        <taxon>Pezizomycotina</taxon>
        <taxon>Sordariomycetes</taxon>
        <taxon>Hypocreomycetidae</taxon>
        <taxon>Hypocreales</taxon>
        <taxon>Nectriaceae</taxon>
        <taxon>Fusarium</taxon>
    </lineage>
</organism>
<keyword evidence="3" id="KW-1185">Reference proteome</keyword>
<protein>
    <submittedName>
        <fullName evidence="2">Uncharacterized protein</fullName>
    </submittedName>
</protein>
<proteinExistence type="predicted"/>
<accession>K3W2I4</accession>
<comment type="caution">
    <text evidence="2">The sequence shown here is derived from an EMBL/GenBank/DDBJ whole genome shotgun (WGS) entry which is preliminary data.</text>
</comment>
<evidence type="ECO:0000313" key="2">
    <source>
        <dbReference type="EMBL" id="EKJ77705.1"/>
    </source>
</evidence>
<dbReference type="Proteomes" id="UP000007978">
    <property type="component" value="Chromosome 2"/>
</dbReference>
<gene>
    <name evidence="2" type="ORF">FPSE_02203</name>
</gene>
<dbReference type="HOGENOM" id="CLU_1865220_0_0_1"/>
<dbReference type="GeneID" id="20360822"/>
<dbReference type="AlphaFoldDB" id="K3W2I4"/>
<dbReference type="RefSeq" id="XP_009253597.1">
    <property type="nucleotide sequence ID" value="XM_009255322.1"/>
</dbReference>